<dbReference type="Proteomes" id="UP001140949">
    <property type="component" value="Unassembled WGS sequence"/>
</dbReference>
<keyword evidence="3" id="KW-1185">Reference proteome</keyword>
<feature type="region of interest" description="Disordered" evidence="1">
    <location>
        <begin position="1"/>
        <end position="31"/>
    </location>
</feature>
<feature type="compositionally biased region" description="Polar residues" evidence="1">
    <location>
        <begin position="1"/>
        <end position="12"/>
    </location>
</feature>
<name>A0AAX6GQA2_IRIPA</name>
<reference evidence="2" key="1">
    <citation type="journal article" date="2023" name="GigaByte">
        <title>Genome assembly of the bearded iris, Iris pallida Lam.</title>
        <authorList>
            <person name="Bruccoleri R.E."/>
            <person name="Oakeley E.J."/>
            <person name="Faust A.M.E."/>
            <person name="Altorfer M."/>
            <person name="Dessus-Babus S."/>
            <person name="Burckhardt D."/>
            <person name="Oertli M."/>
            <person name="Naumann U."/>
            <person name="Petersen F."/>
            <person name="Wong J."/>
        </authorList>
    </citation>
    <scope>NUCLEOTIDE SEQUENCE</scope>
    <source>
        <strain evidence="2">GSM-AAB239-AS_SAM_17_03QT</strain>
    </source>
</reference>
<reference evidence="2" key="2">
    <citation type="submission" date="2023-04" db="EMBL/GenBank/DDBJ databases">
        <authorList>
            <person name="Bruccoleri R.E."/>
            <person name="Oakeley E.J."/>
            <person name="Faust A.-M."/>
            <person name="Dessus-Babus S."/>
            <person name="Altorfer M."/>
            <person name="Burckhardt D."/>
            <person name="Oertli M."/>
            <person name="Naumann U."/>
            <person name="Petersen F."/>
            <person name="Wong J."/>
        </authorList>
    </citation>
    <scope>NUCLEOTIDE SEQUENCE</scope>
    <source>
        <strain evidence="2">GSM-AAB239-AS_SAM_17_03QT</strain>
        <tissue evidence="2">Leaf</tissue>
    </source>
</reference>
<dbReference type="EMBL" id="JANAVB010017198">
    <property type="protein sequence ID" value="KAJ6830754.1"/>
    <property type="molecule type" value="Genomic_DNA"/>
</dbReference>
<gene>
    <name evidence="2" type="ORF">M6B38_351490</name>
</gene>
<evidence type="ECO:0000313" key="2">
    <source>
        <dbReference type="EMBL" id="KAJ6830754.1"/>
    </source>
</evidence>
<organism evidence="2 3">
    <name type="scientific">Iris pallida</name>
    <name type="common">Sweet iris</name>
    <dbReference type="NCBI Taxonomy" id="29817"/>
    <lineage>
        <taxon>Eukaryota</taxon>
        <taxon>Viridiplantae</taxon>
        <taxon>Streptophyta</taxon>
        <taxon>Embryophyta</taxon>
        <taxon>Tracheophyta</taxon>
        <taxon>Spermatophyta</taxon>
        <taxon>Magnoliopsida</taxon>
        <taxon>Liliopsida</taxon>
        <taxon>Asparagales</taxon>
        <taxon>Iridaceae</taxon>
        <taxon>Iridoideae</taxon>
        <taxon>Irideae</taxon>
        <taxon>Iris</taxon>
    </lineage>
</organism>
<comment type="caution">
    <text evidence="2">The sequence shown here is derived from an EMBL/GenBank/DDBJ whole genome shotgun (WGS) entry which is preliminary data.</text>
</comment>
<sequence>MRTDYPSVTRNHQAARPRTIPMYPPSSPATVGDTHHHLSVFPYDTTVIFSITKTFSASPPFPPRRLPPSPKSTAPTLAIATITKSCPRPQFVSTRVSRVSGLGFDPRVS</sequence>
<proteinExistence type="predicted"/>
<accession>A0AAX6GQA2</accession>
<dbReference type="AlphaFoldDB" id="A0AAX6GQA2"/>
<protein>
    <submittedName>
        <fullName evidence="2">Vegetative cell wall protein gp1-like</fullName>
    </submittedName>
</protein>
<evidence type="ECO:0000256" key="1">
    <source>
        <dbReference type="SAM" id="MobiDB-lite"/>
    </source>
</evidence>
<evidence type="ECO:0000313" key="3">
    <source>
        <dbReference type="Proteomes" id="UP001140949"/>
    </source>
</evidence>